<proteinExistence type="predicted"/>
<dbReference type="SUPFAM" id="SSF53098">
    <property type="entry name" value="Ribonuclease H-like"/>
    <property type="match status" value="1"/>
</dbReference>
<dbReference type="InParanoid" id="A0A5C3NLX7"/>
<dbReference type="Gene3D" id="3.30.420.10">
    <property type="entry name" value="Ribonuclease H-like superfamily/Ribonuclease H"/>
    <property type="match status" value="1"/>
</dbReference>
<dbReference type="Pfam" id="PF00075">
    <property type="entry name" value="RNase_H"/>
    <property type="match status" value="1"/>
</dbReference>
<accession>A0A5C3NLX7</accession>
<sequence length="350" mass="39576">MDSLTKWRKRHEDTGYILQKNAALTKATVASLRQRKAHTIFTWVRGHSGQPRNEAADRLAGEGAAKAHGDPIDLQGPLGFRVTGAKLQSITQKLAYRAIRSRKDATTEQRPRAIANLDRIASGIKDAFGVDLSEGTIWCSFRARHVSRPAAQFMWMATHDGYMIGSHWLRPKMSAELQDRAVCRFCGECESMTHILFDCEAVGQEIIWNLLKDLWKLTKAEWHEPSWGTALGAACAVFKTEKGTRRTAIEKLWCILGTESLHLIWKLRCERVIQNKGEDFTAEEVTNRFYSTINARLDLDRRTSIQARGKRSLKPSDVERIWLPVMENGANLPPKWVTNSGVLVGIKRGR</sequence>
<dbReference type="InterPro" id="IPR002156">
    <property type="entry name" value="RNaseH_domain"/>
</dbReference>
<dbReference type="Proteomes" id="UP000308197">
    <property type="component" value="Unassembled WGS sequence"/>
</dbReference>
<evidence type="ECO:0000313" key="2">
    <source>
        <dbReference type="EMBL" id="TFK77697.1"/>
    </source>
</evidence>
<dbReference type="STRING" id="1314778.A0A5C3NLX7"/>
<protein>
    <recommendedName>
        <fullName evidence="1">RNase H type-1 domain-containing protein</fullName>
    </recommendedName>
</protein>
<reference evidence="2 3" key="1">
    <citation type="journal article" date="2019" name="Nat. Ecol. Evol.">
        <title>Megaphylogeny resolves global patterns of mushroom evolution.</title>
        <authorList>
            <person name="Varga T."/>
            <person name="Krizsan K."/>
            <person name="Foldi C."/>
            <person name="Dima B."/>
            <person name="Sanchez-Garcia M."/>
            <person name="Sanchez-Ramirez S."/>
            <person name="Szollosi G.J."/>
            <person name="Szarkandi J.G."/>
            <person name="Papp V."/>
            <person name="Albert L."/>
            <person name="Andreopoulos W."/>
            <person name="Angelini C."/>
            <person name="Antonin V."/>
            <person name="Barry K.W."/>
            <person name="Bougher N.L."/>
            <person name="Buchanan P."/>
            <person name="Buyck B."/>
            <person name="Bense V."/>
            <person name="Catcheside P."/>
            <person name="Chovatia M."/>
            <person name="Cooper J."/>
            <person name="Damon W."/>
            <person name="Desjardin D."/>
            <person name="Finy P."/>
            <person name="Geml J."/>
            <person name="Haridas S."/>
            <person name="Hughes K."/>
            <person name="Justo A."/>
            <person name="Karasinski D."/>
            <person name="Kautmanova I."/>
            <person name="Kiss B."/>
            <person name="Kocsube S."/>
            <person name="Kotiranta H."/>
            <person name="LaButti K.M."/>
            <person name="Lechner B.E."/>
            <person name="Liimatainen K."/>
            <person name="Lipzen A."/>
            <person name="Lukacs Z."/>
            <person name="Mihaltcheva S."/>
            <person name="Morgado L.N."/>
            <person name="Niskanen T."/>
            <person name="Noordeloos M.E."/>
            <person name="Ohm R.A."/>
            <person name="Ortiz-Santana B."/>
            <person name="Ovrebo C."/>
            <person name="Racz N."/>
            <person name="Riley R."/>
            <person name="Savchenko A."/>
            <person name="Shiryaev A."/>
            <person name="Soop K."/>
            <person name="Spirin V."/>
            <person name="Szebenyi C."/>
            <person name="Tomsovsky M."/>
            <person name="Tulloss R.E."/>
            <person name="Uehling J."/>
            <person name="Grigoriev I.V."/>
            <person name="Vagvolgyi C."/>
            <person name="Papp T."/>
            <person name="Martin F.M."/>
            <person name="Miettinen O."/>
            <person name="Hibbett D.S."/>
            <person name="Nagy L.G."/>
        </authorList>
    </citation>
    <scope>NUCLEOTIDE SEQUENCE [LARGE SCALE GENOMIC DNA]</scope>
    <source>
        <strain evidence="2 3">HHB13444</strain>
    </source>
</reference>
<feature type="domain" description="RNase H type-1" evidence="1">
    <location>
        <begin position="1"/>
        <end position="65"/>
    </location>
</feature>
<organism evidence="2 3">
    <name type="scientific">Polyporus arcularius HHB13444</name>
    <dbReference type="NCBI Taxonomy" id="1314778"/>
    <lineage>
        <taxon>Eukaryota</taxon>
        <taxon>Fungi</taxon>
        <taxon>Dikarya</taxon>
        <taxon>Basidiomycota</taxon>
        <taxon>Agaricomycotina</taxon>
        <taxon>Agaricomycetes</taxon>
        <taxon>Polyporales</taxon>
        <taxon>Polyporaceae</taxon>
        <taxon>Polyporus</taxon>
    </lineage>
</organism>
<dbReference type="AlphaFoldDB" id="A0A5C3NLX7"/>
<dbReference type="InterPro" id="IPR036397">
    <property type="entry name" value="RNaseH_sf"/>
</dbReference>
<dbReference type="GO" id="GO:0003676">
    <property type="term" value="F:nucleic acid binding"/>
    <property type="evidence" value="ECO:0007669"/>
    <property type="project" value="InterPro"/>
</dbReference>
<dbReference type="GO" id="GO:0004523">
    <property type="term" value="F:RNA-DNA hybrid ribonuclease activity"/>
    <property type="evidence" value="ECO:0007669"/>
    <property type="project" value="InterPro"/>
</dbReference>
<evidence type="ECO:0000313" key="3">
    <source>
        <dbReference type="Proteomes" id="UP000308197"/>
    </source>
</evidence>
<dbReference type="InterPro" id="IPR012337">
    <property type="entry name" value="RNaseH-like_sf"/>
</dbReference>
<evidence type="ECO:0000259" key="1">
    <source>
        <dbReference type="PROSITE" id="PS50879"/>
    </source>
</evidence>
<dbReference type="PROSITE" id="PS50879">
    <property type="entry name" value="RNASE_H_1"/>
    <property type="match status" value="1"/>
</dbReference>
<gene>
    <name evidence="2" type="ORF">K466DRAFT_619244</name>
</gene>
<name>A0A5C3NLX7_9APHY</name>
<keyword evidence="3" id="KW-1185">Reference proteome</keyword>
<dbReference type="EMBL" id="ML213274">
    <property type="protein sequence ID" value="TFK77697.1"/>
    <property type="molecule type" value="Genomic_DNA"/>
</dbReference>